<dbReference type="InterPro" id="IPR016391">
    <property type="entry name" value="Coatomer_asu"/>
</dbReference>
<dbReference type="InterPro" id="IPR050844">
    <property type="entry name" value="Coatomer_complex_subunit"/>
</dbReference>
<keyword evidence="7" id="KW-0931">ER-Golgi transport</keyword>
<dbReference type="Gene3D" id="2.130.10.10">
    <property type="entry name" value="YVTN repeat-like/Quinoprotein amine dehydrogenase"/>
    <property type="match status" value="1"/>
</dbReference>
<dbReference type="OMA" id="EMTYQKQ"/>
<evidence type="ECO:0000256" key="1">
    <source>
        <dbReference type="ARBA" id="ARBA00004255"/>
    </source>
</evidence>
<organism evidence="16 17">
    <name type="scientific">Toxocara canis</name>
    <name type="common">Canine roundworm</name>
    <dbReference type="NCBI Taxonomy" id="6265"/>
    <lineage>
        <taxon>Eukaryota</taxon>
        <taxon>Metazoa</taxon>
        <taxon>Ecdysozoa</taxon>
        <taxon>Nematoda</taxon>
        <taxon>Chromadorea</taxon>
        <taxon>Rhabditida</taxon>
        <taxon>Spirurina</taxon>
        <taxon>Ascaridomorpha</taxon>
        <taxon>Ascaridoidea</taxon>
        <taxon>Toxocaridae</taxon>
        <taxon>Toxocara</taxon>
    </lineage>
</organism>
<dbReference type="SMART" id="SM00320">
    <property type="entry name" value="WD40"/>
    <property type="match status" value="7"/>
</dbReference>
<dbReference type="InterPro" id="IPR019775">
    <property type="entry name" value="WD40_repeat_CS"/>
</dbReference>
<dbReference type="InterPro" id="IPR056176">
    <property type="entry name" value="TPR_COPA_B"/>
</dbReference>
<dbReference type="GO" id="GO:0006891">
    <property type="term" value="P:intra-Golgi vesicle-mediated transport"/>
    <property type="evidence" value="ECO:0007669"/>
    <property type="project" value="TreeGrafter"/>
</dbReference>
<dbReference type="SUPFAM" id="SSF82171">
    <property type="entry name" value="DPP6 N-terminal domain-like"/>
    <property type="match status" value="1"/>
</dbReference>
<evidence type="ECO:0000256" key="10">
    <source>
        <dbReference type="ARBA" id="ARBA00023136"/>
    </source>
</evidence>
<evidence type="ECO:0000256" key="3">
    <source>
        <dbReference type="ARBA" id="ARBA00022448"/>
    </source>
</evidence>
<dbReference type="GO" id="GO:0030126">
    <property type="term" value="C:COPI vesicle coat"/>
    <property type="evidence" value="ECO:0007669"/>
    <property type="project" value="InterPro"/>
</dbReference>
<dbReference type="InterPro" id="IPR010714">
    <property type="entry name" value="Coatomer_asu_C"/>
</dbReference>
<dbReference type="GO" id="GO:0005198">
    <property type="term" value="F:structural molecule activity"/>
    <property type="evidence" value="ECO:0007669"/>
    <property type="project" value="InterPro"/>
</dbReference>
<dbReference type="InterPro" id="IPR006692">
    <property type="entry name" value="Beta-prop_COPA/B_2nd"/>
</dbReference>
<evidence type="ECO:0000259" key="15">
    <source>
        <dbReference type="Pfam" id="PF23953"/>
    </source>
</evidence>
<dbReference type="InterPro" id="IPR036322">
    <property type="entry name" value="WD40_repeat_dom_sf"/>
</dbReference>
<keyword evidence="17" id="KW-1185">Reference proteome</keyword>
<keyword evidence="5 11" id="KW-0853">WD repeat</keyword>
<dbReference type="OrthoDB" id="10261470at2759"/>
<keyword evidence="6" id="KW-0677">Repeat</keyword>
<evidence type="ECO:0000256" key="6">
    <source>
        <dbReference type="ARBA" id="ARBA00022737"/>
    </source>
</evidence>
<protein>
    <submittedName>
        <fullName evidence="16">Coatomer subunit alpha</fullName>
    </submittedName>
</protein>
<evidence type="ECO:0000256" key="7">
    <source>
        <dbReference type="ARBA" id="ARBA00022892"/>
    </source>
</evidence>
<dbReference type="PANTHER" id="PTHR19876:SF1">
    <property type="entry name" value="COATOMER SUBUNIT ALPHA"/>
    <property type="match status" value="1"/>
</dbReference>
<dbReference type="Proteomes" id="UP000031036">
    <property type="component" value="Unassembled WGS sequence"/>
</dbReference>
<dbReference type="Pfam" id="PF06957">
    <property type="entry name" value="COPI_C"/>
    <property type="match status" value="1"/>
</dbReference>
<dbReference type="Gene3D" id="1.25.40.470">
    <property type="match status" value="1"/>
</dbReference>
<accession>A0A0B2V512</accession>
<dbReference type="EMBL" id="JPKZ01002486">
    <property type="protein sequence ID" value="KHN76574.1"/>
    <property type="molecule type" value="Genomic_DNA"/>
</dbReference>
<feature type="compositionally biased region" description="Acidic residues" evidence="12">
    <location>
        <begin position="956"/>
        <end position="971"/>
    </location>
</feature>
<evidence type="ECO:0000256" key="11">
    <source>
        <dbReference type="PROSITE-ProRule" id="PRU00221"/>
    </source>
</evidence>
<dbReference type="InterPro" id="IPR001680">
    <property type="entry name" value="WD40_rpt"/>
</dbReference>
<dbReference type="InterPro" id="IPR047312">
    <property type="entry name" value="Coatomer_alpha_WD-assoc_reg"/>
</dbReference>
<dbReference type="PRINTS" id="PR00320">
    <property type="entry name" value="GPROTEINBRPT"/>
</dbReference>
<dbReference type="Pfam" id="PF00400">
    <property type="entry name" value="WD40"/>
    <property type="match status" value="6"/>
</dbReference>
<dbReference type="GO" id="GO:0006888">
    <property type="term" value="P:endoplasmic reticulum to Golgi vesicle-mediated transport"/>
    <property type="evidence" value="ECO:0007669"/>
    <property type="project" value="InterPro"/>
</dbReference>
<evidence type="ECO:0000256" key="2">
    <source>
        <dbReference type="ARBA" id="ARBA00004347"/>
    </source>
</evidence>
<dbReference type="PANTHER" id="PTHR19876">
    <property type="entry name" value="COATOMER"/>
    <property type="match status" value="1"/>
</dbReference>
<dbReference type="Pfam" id="PF04053">
    <property type="entry name" value="B-prop_COPA_B_2nd"/>
    <property type="match status" value="1"/>
</dbReference>
<evidence type="ECO:0000313" key="16">
    <source>
        <dbReference type="EMBL" id="KHN76574.1"/>
    </source>
</evidence>
<dbReference type="CDD" id="cd22948">
    <property type="entry name" value="Coatomer_WDAD_alpha"/>
    <property type="match status" value="1"/>
</dbReference>
<gene>
    <name evidence="16" type="primary">COPA</name>
    <name evidence="16" type="ORF">Tcan_11458</name>
</gene>
<keyword evidence="4" id="KW-0963">Cytoplasm</keyword>
<comment type="subcellular location">
    <subcellularLocation>
        <location evidence="2">Cytoplasmic vesicle</location>
        <location evidence="2">COPI-coated vesicle membrane</location>
        <topology evidence="2">Peripheral membrane protein</topology>
        <orientation evidence="2">Cytoplasmic side</orientation>
    </subcellularLocation>
    <subcellularLocation>
        <location evidence="1">Golgi apparatus membrane</location>
        <topology evidence="1">Peripheral membrane protein</topology>
        <orientation evidence="1">Cytoplasmic side</orientation>
    </subcellularLocation>
</comment>
<keyword evidence="8" id="KW-0653">Protein transport</keyword>
<sequence>MRTASAHKRVASSRSSSCFFLSPVDTANCRRADDNAHILFAVRSCDRDFVRGLARVENPQNSSLALRTLANAIGVDEGSDRGFVMAMLKKFESKSARVKGISFHPTRPWVLASLHSGIIQLWDYRMCVMLDKFDEHDGPVRGICFHLQQPIFVSGGDDYKIKVWNYKQRRCIFTLLGHLDYIRTAFFHTKYPWIISASDDQTVRIWNWQSRSSIAILTGHNHYVMCAQFHPTEDLVASASLDQTVRIWDISGLRKKNVSPGAGSDVTKARGSGATGQADLFGQPDVVVKHVLEGHDRGVNWVAFHPTMPILVSGADDRQVKMWRYNESKAWEVDSCRGHYNNVSSVLFHPRSELILSNSEDKSIRVWDMQKRTCLHTFRHDNDRFWVLSAHPTLNMFAAGHDNGMIVFKIERERPASCVHENLVFYVKDRQLRRLDITNNKDVALIQLRGNKLTQSYYSLHYNPAENAFLLITRAVNAENSTYDIYRVPKSSDDGASSDPPEGKRSAGVAAVWVARNRFAVLDKNQQITIRDLSNKESRKIEQNTVVDDIFYAGTGLLLLKNGEGLQLLDVQQKRVVAAVKVAKVKYVVWSRNMQYAALLSKHSLTLINRKLEVLCSVQESTRVKSGAWEDSGVFLYTTSNHLKYALVAGDCGIIRTLDVPVYILAIRGERLYCLNREAAPVEVPIDPTEYRFKLALISRRYDEVLNMVRSAKMVGQSIIAYLQKKGYPEVALHFVKDDKTRFGLALECGNLDIALEAAKKLDDRAVWEALGEAALMQGSHQVVEMSYQRTKDFQKLAFLYVITGNMEKLQKMMKIAQIRKDSHGQYETALFLGDVRERINVLKEVGQTSLAYLTAATHGFNEEAAQLEAELSAKGQNLPPVDPNARLLVPPPPIQQIEDNWPLLTTSRGPFSAQLLNGVGDGGVRTGKVARAAAAFAHNEEADVVTGDAWGSDDLLLDEEGNPDIDEDDLPGGKSEDKGGDDGWDVDDDLALPADVEVRAAIDDEDGFYSPPTRGQPPSFYWPNSSRLVADHVTAGAFDSAARLLQDQLGITRIEPFRQHFLTAYARSRTAFEGLPTAGVGFAYPLRNWQEASGKNGLPAVGLHLGDLANRLQTCYHLTTSGKFADAIDKLRQLLLSVPLLVVDSKQEVAEAQQLIDICREYLVGLLLETARKELPKDTIENAKRNAEMAAYFTHCQLQPVHQILTLRTAINLFFKLKQMKTCASFCRRLLELGAKPEVGAQIRKVLAAAEKDPTDAHQLNYDELNPFVVCSRTFTPLYRGKPQVKCPFCGASYCVNLAGEVCDVCQVAEIGRDAIGLRISAIHTNN</sequence>
<keyword evidence="10" id="KW-0472">Membrane</keyword>
<dbReference type="InterPro" id="IPR015943">
    <property type="entry name" value="WD40/YVTN_repeat-like_dom_sf"/>
</dbReference>
<evidence type="ECO:0000256" key="12">
    <source>
        <dbReference type="SAM" id="MobiDB-lite"/>
    </source>
</evidence>
<evidence type="ECO:0000256" key="8">
    <source>
        <dbReference type="ARBA" id="ARBA00022927"/>
    </source>
</evidence>
<dbReference type="Pfam" id="PF23953">
    <property type="entry name" value="TPR_COPA_B"/>
    <property type="match status" value="1"/>
</dbReference>
<comment type="caution">
    <text evidence="16">The sequence shown here is derived from an EMBL/GenBank/DDBJ whole genome shotgun (WGS) entry which is preliminary data.</text>
</comment>
<feature type="repeat" description="WD" evidence="11">
    <location>
        <begin position="217"/>
        <end position="251"/>
    </location>
</feature>
<dbReference type="FunFam" id="2.130.10.10:FF:000559">
    <property type="entry name" value="Coatomer subunit alpha"/>
    <property type="match status" value="1"/>
</dbReference>
<evidence type="ECO:0000313" key="17">
    <source>
        <dbReference type="Proteomes" id="UP000031036"/>
    </source>
</evidence>
<evidence type="ECO:0000259" key="13">
    <source>
        <dbReference type="Pfam" id="PF04053"/>
    </source>
</evidence>
<feature type="repeat" description="WD" evidence="11">
    <location>
        <begin position="175"/>
        <end position="216"/>
    </location>
</feature>
<dbReference type="FunFam" id="1.25.40.470:FF:000002">
    <property type="entry name" value="Coatomer subunit alpha"/>
    <property type="match status" value="1"/>
</dbReference>
<keyword evidence="9" id="KW-0333">Golgi apparatus</keyword>
<feature type="domain" description="COPA/B second beta-propeller" evidence="13">
    <location>
        <begin position="430"/>
        <end position="676"/>
    </location>
</feature>
<dbReference type="GO" id="GO:0006886">
    <property type="term" value="P:intracellular protein transport"/>
    <property type="evidence" value="ECO:0007669"/>
    <property type="project" value="InterPro"/>
</dbReference>
<feature type="repeat" description="WD" evidence="11">
    <location>
        <begin position="336"/>
        <end position="377"/>
    </location>
</feature>
<dbReference type="InterPro" id="IPR020472">
    <property type="entry name" value="WD40_PAC1"/>
</dbReference>
<proteinExistence type="predicted"/>
<feature type="domain" description="COPA/B TPR" evidence="15">
    <location>
        <begin position="704"/>
        <end position="859"/>
    </location>
</feature>
<dbReference type="SUPFAM" id="SSF50978">
    <property type="entry name" value="WD40 repeat-like"/>
    <property type="match status" value="1"/>
</dbReference>
<evidence type="ECO:0000256" key="9">
    <source>
        <dbReference type="ARBA" id="ARBA00023034"/>
    </source>
</evidence>
<dbReference type="CDD" id="cd00200">
    <property type="entry name" value="WD40"/>
    <property type="match status" value="1"/>
</dbReference>
<reference evidence="16 17" key="1">
    <citation type="submission" date="2014-11" db="EMBL/GenBank/DDBJ databases">
        <title>Genetic blueprint of the zoonotic pathogen Toxocara canis.</title>
        <authorList>
            <person name="Zhu X.-Q."/>
            <person name="Korhonen P.K."/>
            <person name="Cai H."/>
            <person name="Young N.D."/>
            <person name="Nejsum P."/>
            <person name="von Samson-Himmelstjerna G."/>
            <person name="Boag P.R."/>
            <person name="Tan P."/>
            <person name="Li Q."/>
            <person name="Min J."/>
            <person name="Yang Y."/>
            <person name="Wang X."/>
            <person name="Fang X."/>
            <person name="Hall R.S."/>
            <person name="Hofmann A."/>
            <person name="Sternberg P.W."/>
            <person name="Jex A.R."/>
            <person name="Gasser R.B."/>
        </authorList>
    </citation>
    <scope>NUCLEOTIDE SEQUENCE [LARGE SCALE GENOMIC DNA]</scope>
    <source>
        <strain evidence="16">PN_DK_2014</strain>
    </source>
</reference>
<name>A0A0B2V512_TOXCA</name>
<dbReference type="PIRSF" id="PIRSF003354">
    <property type="entry name" value="Coatomer_alpha_subunit"/>
    <property type="match status" value="1"/>
</dbReference>
<dbReference type="GO" id="GO:0006890">
    <property type="term" value="P:retrograde vesicle-mediated transport, Golgi to endoplasmic reticulum"/>
    <property type="evidence" value="ECO:0007669"/>
    <property type="project" value="TreeGrafter"/>
</dbReference>
<dbReference type="GO" id="GO:0000139">
    <property type="term" value="C:Golgi membrane"/>
    <property type="evidence" value="ECO:0007669"/>
    <property type="project" value="UniProtKB-SubCell"/>
</dbReference>
<dbReference type="PROSITE" id="PS00678">
    <property type="entry name" value="WD_REPEATS_1"/>
    <property type="match status" value="1"/>
</dbReference>
<evidence type="ECO:0000256" key="5">
    <source>
        <dbReference type="ARBA" id="ARBA00022574"/>
    </source>
</evidence>
<feature type="repeat" description="WD" evidence="11">
    <location>
        <begin position="292"/>
        <end position="333"/>
    </location>
</feature>
<evidence type="ECO:0000256" key="4">
    <source>
        <dbReference type="ARBA" id="ARBA00022490"/>
    </source>
</evidence>
<keyword evidence="3" id="KW-0813">Transport</keyword>
<dbReference type="PROSITE" id="PS50294">
    <property type="entry name" value="WD_REPEATS_REGION"/>
    <property type="match status" value="5"/>
</dbReference>
<dbReference type="PROSITE" id="PS50082">
    <property type="entry name" value="WD_REPEATS_2"/>
    <property type="match status" value="5"/>
</dbReference>
<dbReference type="STRING" id="6265.A0A0B2V512"/>
<feature type="domain" description="Coatomer alpha subunit C-terminal" evidence="14">
    <location>
        <begin position="932"/>
        <end position="1325"/>
    </location>
</feature>
<evidence type="ECO:0000259" key="14">
    <source>
        <dbReference type="Pfam" id="PF06957"/>
    </source>
</evidence>
<feature type="repeat" description="WD" evidence="11">
    <location>
        <begin position="133"/>
        <end position="174"/>
    </location>
</feature>
<feature type="region of interest" description="Disordered" evidence="12">
    <location>
        <begin position="948"/>
        <end position="989"/>
    </location>
</feature>